<comment type="function">
    <text evidence="1">RNaseP catalyzes the removal of the 5'-leader sequence from pre-tRNA to produce the mature 5'-terminus. It can also cleave other RNA substrates such as 4.5S RNA. The protein component plays an auxiliary but essential role in vivo by binding to the 5'-leader sequence and broadening the substrate specificity of the ribozyme.</text>
</comment>
<dbReference type="GO" id="GO:0000049">
    <property type="term" value="F:tRNA binding"/>
    <property type="evidence" value="ECO:0007669"/>
    <property type="project" value="InterPro"/>
</dbReference>
<evidence type="ECO:0000256" key="3">
    <source>
        <dbReference type="ARBA" id="ARBA00022722"/>
    </source>
</evidence>
<dbReference type="GO" id="GO:0030677">
    <property type="term" value="C:ribonuclease P complex"/>
    <property type="evidence" value="ECO:0007669"/>
    <property type="project" value="TreeGrafter"/>
</dbReference>
<sequence length="121" mass="14476">MIQLESLRKKEHFLLVLKQKAVSNNFFSIYRKKNFIKNSKQSKKKLYISFVMKKKIGTAVKRNRIKRKLRGIVQKLLKIDSAINLNYTYIVLGKAKSYKEHYNSLYEKMEKSFKKLENLNL</sequence>
<dbReference type="EMBL" id="UINC01007248">
    <property type="protein sequence ID" value="SVA32259.1"/>
    <property type="molecule type" value="Genomic_DNA"/>
</dbReference>
<dbReference type="InterPro" id="IPR000100">
    <property type="entry name" value="RNase_P"/>
</dbReference>
<dbReference type="PANTHER" id="PTHR33992">
    <property type="entry name" value="RIBONUCLEASE P PROTEIN COMPONENT"/>
    <property type="match status" value="1"/>
</dbReference>
<name>A0A381UVU8_9ZZZZ</name>
<evidence type="ECO:0000313" key="7">
    <source>
        <dbReference type="EMBL" id="SVA32259.1"/>
    </source>
</evidence>
<evidence type="ECO:0000256" key="4">
    <source>
        <dbReference type="ARBA" id="ARBA00022759"/>
    </source>
</evidence>
<reference evidence="7" key="1">
    <citation type="submission" date="2018-05" db="EMBL/GenBank/DDBJ databases">
        <authorList>
            <person name="Lanie J.A."/>
            <person name="Ng W.-L."/>
            <person name="Kazmierczak K.M."/>
            <person name="Andrzejewski T.M."/>
            <person name="Davidsen T.M."/>
            <person name="Wayne K.J."/>
            <person name="Tettelin H."/>
            <person name="Glass J.I."/>
            <person name="Rusch D."/>
            <person name="Podicherti R."/>
            <person name="Tsui H.-C.T."/>
            <person name="Winkler M.E."/>
        </authorList>
    </citation>
    <scope>NUCLEOTIDE SEQUENCE</scope>
</reference>
<gene>
    <name evidence="7" type="ORF">METZ01_LOCUS85113</name>
</gene>
<keyword evidence="4" id="KW-0255">Endonuclease</keyword>
<dbReference type="AlphaFoldDB" id="A0A381UVU8"/>
<dbReference type="GO" id="GO:0004526">
    <property type="term" value="F:ribonuclease P activity"/>
    <property type="evidence" value="ECO:0007669"/>
    <property type="project" value="InterPro"/>
</dbReference>
<keyword evidence="2" id="KW-0819">tRNA processing</keyword>
<dbReference type="Gene3D" id="3.30.230.10">
    <property type="match status" value="1"/>
</dbReference>
<dbReference type="PROSITE" id="PS00648">
    <property type="entry name" value="RIBONUCLEASE_P"/>
    <property type="match status" value="1"/>
</dbReference>
<evidence type="ECO:0000256" key="6">
    <source>
        <dbReference type="ARBA" id="ARBA00022884"/>
    </source>
</evidence>
<dbReference type="HAMAP" id="MF_00227">
    <property type="entry name" value="RNase_P"/>
    <property type="match status" value="1"/>
</dbReference>
<dbReference type="InterPro" id="IPR020568">
    <property type="entry name" value="Ribosomal_Su5_D2-typ_SF"/>
</dbReference>
<keyword evidence="5" id="KW-0378">Hydrolase</keyword>
<dbReference type="NCBIfam" id="TIGR00188">
    <property type="entry name" value="rnpA"/>
    <property type="match status" value="1"/>
</dbReference>
<dbReference type="InterPro" id="IPR020539">
    <property type="entry name" value="RNase_P_CS"/>
</dbReference>
<keyword evidence="3" id="KW-0540">Nuclease</keyword>
<proteinExistence type="inferred from homology"/>
<dbReference type="InterPro" id="IPR014721">
    <property type="entry name" value="Ribsml_uS5_D2-typ_fold_subgr"/>
</dbReference>
<dbReference type="SUPFAM" id="SSF54211">
    <property type="entry name" value="Ribosomal protein S5 domain 2-like"/>
    <property type="match status" value="1"/>
</dbReference>
<evidence type="ECO:0000256" key="1">
    <source>
        <dbReference type="ARBA" id="ARBA00002663"/>
    </source>
</evidence>
<evidence type="ECO:0000256" key="5">
    <source>
        <dbReference type="ARBA" id="ARBA00022801"/>
    </source>
</evidence>
<dbReference type="GO" id="GO:0042781">
    <property type="term" value="F:3'-tRNA processing endoribonuclease activity"/>
    <property type="evidence" value="ECO:0007669"/>
    <property type="project" value="TreeGrafter"/>
</dbReference>
<protein>
    <submittedName>
        <fullName evidence="7">Uncharacterized protein</fullName>
    </submittedName>
</protein>
<keyword evidence="6" id="KW-0694">RNA-binding</keyword>
<organism evidence="7">
    <name type="scientific">marine metagenome</name>
    <dbReference type="NCBI Taxonomy" id="408172"/>
    <lineage>
        <taxon>unclassified sequences</taxon>
        <taxon>metagenomes</taxon>
        <taxon>ecological metagenomes</taxon>
    </lineage>
</organism>
<dbReference type="PANTHER" id="PTHR33992:SF1">
    <property type="entry name" value="RIBONUCLEASE P PROTEIN COMPONENT"/>
    <property type="match status" value="1"/>
</dbReference>
<evidence type="ECO:0000256" key="2">
    <source>
        <dbReference type="ARBA" id="ARBA00022694"/>
    </source>
</evidence>
<dbReference type="Pfam" id="PF00825">
    <property type="entry name" value="Ribonuclease_P"/>
    <property type="match status" value="1"/>
</dbReference>
<accession>A0A381UVU8</accession>